<proteinExistence type="predicted"/>
<gene>
    <name evidence="1" type="ordered locus">Plav_2524</name>
</gene>
<reference evidence="1 2" key="1">
    <citation type="journal article" date="2011" name="Stand. Genomic Sci.">
        <title>Complete genome sequence of Parvibaculum lavamentivorans type strain (DS-1(T)).</title>
        <authorList>
            <person name="Schleheck D."/>
            <person name="Weiss M."/>
            <person name="Pitluck S."/>
            <person name="Bruce D."/>
            <person name="Land M.L."/>
            <person name="Han S."/>
            <person name="Saunders E."/>
            <person name="Tapia R."/>
            <person name="Detter C."/>
            <person name="Brettin T."/>
            <person name="Han J."/>
            <person name="Woyke T."/>
            <person name="Goodwin L."/>
            <person name="Pennacchio L."/>
            <person name="Nolan M."/>
            <person name="Cook A.M."/>
            <person name="Kjelleberg S."/>
            <person name="Thomas T."/>
        </authorList>
    </citation>
    <scope>NUCLEOTIDE SEQUENCE [LARGE SCALE GENOMIC DNA]</scope>
    <source>
        <strain evidence="2">DS-1 / DSM 13023 / NCIMB 13966</strain>
    </source>
</reference>
<sequence length="139" mass="15344">MVQEAYVQRLSFILILVFALFVQGNAFAEPAPAVETTLYFGLGLADGGSVSEDDWDGFLRDVVTPRFPGGFSVVEAHGQWRDPDVAEAPIIREVTKILIIVHPKTPATEASIGELKSIYSELFHQKSVFHTESPTRIVE</sequence>
<keyword evidence="2" id="KW-1185">Reference proteome</keyword>
<dbReference type="HOGENOM" id="CLU_122289_2_0_5"/>
<dbReference type="InterPro" id="IPR021957">
    <property type="entry name" value="DUF3574"/>
</dbReference>
<accession>A7HW50</accession>
<dbReference type="AlphaFoldDB" id="A7HW50"/>
<dbReference type="STRING" id="402881.Plav_2524"/>
<protein>
    <recommendedName>
        <fullName evidence="3">Lipoprotein</fullName>
    </recommendedName>
</protein>
<organism evidence="1 2">
    <name type="scientific">Parvibaculum lavamentivorans (strain DS-1 / DSM 13023 / NCIMB 13966)</name>
    <dbReference type="NCBI Taxonomy" id="402881"/>
    <lineage>
        <taxon>Bacteria</taxon>
        <taxon>Pseudomonadati</taxon>
        <taxon>Pseudomonadota</taxon>
        <taxon>Alphaproteobacteria</taxon>
        <taxon>Hyphomicrobiales</taxon>
        <taxon>Parvibaculaceae</taxon>
        <taxon>Parvibaculum</taxon>
    </lineage>
</organism>
<dbReference type="Proteomes" id="UP000006377">
    <property type="component" value="Chromosome"/>
</dbReference>
<evidence type="ECO:0000313" key="1">
    <source>
        <dbReference type="EMBL" id="ABS64133.1"/>
    </source>
</evidence>
<dbReference type="EMBL" id="CP000774">
    <property type="protein sequence ID" value="ABS64133.1"/>
    <property type="molecule type" value="Genomic_DNA"/>
</dbReference>
<dbReference type="KEGG" id="pla:Plav_2524"/>
<dbReference type="Pfam" id="PF12098">
    <property type="entry name" value="DUF3574"/>
    <property type="match status" value="1"/>
</dbReference>
<evidence type="ECO:0008006" key="3">
    <source>
        <dbReference type="Google" id="ProtNLM"/>
    </source>
</evidence>
<name>A7HW50_PARL1</name>
<dbReference type="eggNOG" id="COG2913">
    <property type="taxonomic scope" value="Bacteria"/>
</dbReference>
<dbReference type="OrthoDB" id="794286at2"/>
<evidence type="ECO:0000313" key="2">
    <source>
        <dbReference type="Proteomes" id="UP000006377"/>
    </source>
</evidence>